<dbReference type="Gene3D" id="3.40.50.300">
    <property type="entry name" value="P-loop containing nucleotide triphosphate hydrolases"/>
    <property type="match status" value="1"/>
</dbReference>
<dbReference type="EMBL" id="AP024714">
    <property type="protein sequence ID" value="BCX80495.1"/>
    <property type="molecule type" value="Genomic_DNA"/>
</dbReference>
<dbReference type="Proteomes" id="UP001321825">
    <property type="component" value="Chromosome"/>
</dbReference>
<evidence type="ECO:0008006" key="3">
    <source>
        <dbReference type="Google" id="ProtNLM"/>
    </source>
</evidence>
<dbReference type="InterPro" id="IPR011009">
    <property type="entry name" value="Kinase-like_dom_sf"/>
</dbReference>
<evidence type="ECO:0000313" key="1">
    <source>
        <dbReference type="EMBL" id="BCX80495.1"/>
    </source>
</evidence>
<name>A0AAU9CC37_9GAMM</name>
<evidence type="ECO:0000313" key="2">
    <source>
        <dbReference type="Proteomes" id="UP001321825"/>
    </source>
</evidence>
<dbReference type="RefSeq" id="WP_317705482.1">
    <property type="nucleotide sequence ID" value="NZ_AP024714.1"/>
</dbReference>
<dbReference type="PANTHER" id="PTHR43883">
    <property type="entry name" value="SLR0207 PROTEIN"/>
    <property type="match status" value="1"/>
</dbReference>
<dbReference type="SUPFAM" id="SSF52540">
    <property type="entry name" value="P-loop containing nucleoside triphosphate hydrolases"/>
    <property type="match status" value="1"/>
</dbReference>
<sequence>MTLPPLIRALLNPAVYPHPTENLRYRETHISWVILTGPYAYKLKKPVDFGFIDFSTLEKRRFYCHEELRLNRRLAPQLYLAVVTVTGTPQNPRLDGDGEPLEYVVKMRQFADRDLLSRMTEEGRLRESHLETLAARIARFHESVTRAGAGDPYGEPQTIQSAALQNFRSIDAGALDPARAARLDALRRWTEAAFEPLASCMAQRKRDGWVRECHGDLHLGNIVLWQGEPLPFDCIEFNPQLRWIDVVSEIAFTVMDLAARGRRPLGFLFLNDWLSLTGDYEGVRLLRYYLIYRAMVRAKIAWLSARQHPETRESLEACARYLDLAEYFRQSRRPLLLVTHGFSGSGKSYASRRLAARLGAIHLRSDVERKRLAGLPAEARTDAGLERGIYGADFTRRTYAKLLRDAETILAAGWPVIVDATFLKREYRQWFQALAERLHVPWRMLDFQADETVLRARIEQRLRQRRDPSEADLQVLAYQLRHHQPLSEAERAGAVSIDTSRGFDIEAVLQCLNSRGSS</sequence>
<dbReference type="Gene3D" id="3.90.1200.10">
    <property type="match status" value="1"/>
</dbReference>
<protein>
    <recommendedName>
        <fullName evidence="3">Aminoglycoside phosphotransferase domain-containing protein</fullName>
    </recommendedName>
</protein>
<dbReference type="SUPFAM" id="SSF56112">
    <property type="entry name" value="Protein kinase-like (PK-like)"/>
    <property type="match status" value="1"/>
</dbReference>
<organism evidence="1 2">
    <name type="scientific">Methylomarinovum caldicuralii</name>
    <dbReference type="NCBI Taxonomy" id="438856"/>
    <lineage>
        <taxon>Bacteria</taxon>
        <taxon>Pseudomonadati</taxon>
        <taxon>Pseudomonadota</taxon>
        <taxon>Gammaproteobacteria</taxon>
        <taxon>Methylococcales</taxon>
        <taxon>Methylothermaceae</taxon>
        <taxon>Methylomarinovum</taxon>
    </lineage>
</organism>
<dbReference type="Pfam" id="PF13671">
    <property type="entry name" value="AAA_33"/>
    <property type="match status" value="1"/>
</dbReference>
<dbReference type="InterPro" id="IPR027417">
    <property type="entry name" value="P-loop_NTPase"/>
</dbReference>
<proteinExistence type="predicted"/>
<dbReference type="KEGG" id="mcau:MIT9_P0068"/>
<gene>
    <name evidence="1" type="ORF">MIT9_P0068</name>
</gene>
<reference evidence="2" key="1">
    <citation type="journal article" date="2024" name="Int. J. Syst. Evol. Microbiol.">
        <title>Methylomarinovum tepidoasis sp. nov., a moderately thermophilic methanotroph of the family Methylothermaceae isolated from a deep-sea hydrothermal field.</title>
        <authorList>
            <person name="Hirayama H."/>
            <person name="Takaki Y."/>
            <person name="Abe M."/>
            <person name="Miyazaki M."/>
            <person name="Uematsu K."/>
            <person name="Matsui Y."/>
            <person name="Takai K."/>
        </authorList>
    </citation>
    <scope>NUCLEOTIDE SEQUENCE [LARGE SCALE GENOMIC DNA]</scope>
    <source>
        <strain evidence="2">IT-9</strain>
    </source>
</reference>
<dbReference type="AlphaFoldDB" id="A0AAU9CC37"/>
<dbReference type="PANTHER" id="PTHR43883:SF1">
    <property type="entry name" value="GLUCONOKINASE"/>
    <property type="match status" value="1"/>
</dbReference>
<keyword evidence="2" id="KW-1185">Reference proteome</keyword>
<dbReference type="InterPro" id="IPR052732">
    <property type="entry name" value="Cell-binding_unc_protein"/>
</dbReference>
<accession>A0AAU9CC37</accession>